<sequence length="262" mass="28521">MATSLTDLVNMALDLLGVGQITTLGTDGTAQDGFMNRNHLRLIKAVQRQHPFNRIVTRKVLDYVPGTLTLSSTAVGTGVTATSSVAFFTERDVGALLKELGTGATGVAEITAYTSPTVVTVENTTAWNGTSPIAQNSWHLKPQGNDFAYGYVLPSDLLLFNHLDDEEAQWAIEGDRVLTTYSDAVAHYARYLATPDDWDQLLLDAIVAKLAAEAAWPLTKNQKLQADMQNLYGRKVAEAMGVSDSEKQRQTKYAATVLKDVR</sequence>
<organism evidence="1">
    <name type="scientific">marine sediment metagenome</name>
    <dbReference type="NCBI Taxonomy" id="412755"/>
    <lineage>
        <taxon>unclassified sequences</taxon>
        <taxon>metagenomes</taxon>
        <taxon>ecological metagenomes</taxon>
    </lineage>
</organism>
<comment type="caution">
    <text evidence="1">The sequence shown here is derived from an EMBL/GenBank/DDBJ whole genome shotgun (WGS) entry which is preliminary data.</text>
</comment>
<name>A0A0F9N333_9ZZZZ</name>
<accession>A0A0F9N333</accession>
<reference evidence="1" key="1">
    <citation type="journal article" date="2015" name="Nature">
        <title>Complex archaea that bridge the gap between prokaryotes and eukaryotes.</title>
        <authorList>
            <person name="Spang A."/>
            <person name="Saw J.H."/>
            <person name="Jorgensen S.L."/>
            <person name="Zaremba-Niedzwiedzka K."/>
            <person name="Martijn J."/>
            <person name="Lind A.E."/>
            <person name="van Eijk R."/>
            <person name="Schleper C."/>
            <person name="Guy L."/>
            <person name="Ettema T.J."/>
        </authorList>
    </citation>
    <scope>NUCLEOTIDE SEQUENCE</scope>
</reference>
<evidence type="ECO:0000313" key="1">
    <source>
        <dbReference type="EMBL" id="KKM83215.1"/>
    </source>
</evidence>
<dbReference type="AlphaFoldDB" id="A0A0F9N333"/>
<protein>
    <submittedName>
        <fullName evidence="1">Uncharacterized protein</fullName>
    </submittedName>
</protein>
<gene>
    <name evidence="1" type="ORF">LCGC14_1311690</name>
</gene>
<dbReference type="EMBL" id="LAZR01007748">
    <property type="protein sequence ID" value="KKM83215.1"/>
    <property type="molecule type" value="Genomic_DNA"/>
</dbReference>
<proteinExistence type="predicted"/>